<dbReference type="GO" id="GO:0005737">
    <property type="term" value="C:cytoplasm"/>
    <property type="evidence" value="ECO:0007669"/>
    <property type="project" value="TreeGrafter"/>
</dbReference>
<evidence type="ECO:0000256" key="2">
    <source>
        <dbReference type="PIRSR" id="PIRSR613078-2"/>
    </source>
</evidence>
<dbReference type="CDD" id="cd07067">
    <property type="entry name" value="HP_PGM_like"/>
    <property type="match status" value="1"/>
</dbReference>
<dbReference type="Gene3D" id="3.40.50.1240">
    <property type="entry name" value="Phosphoglycerate mutase-like"/>
    <property type="match status" value="1"/>
</dbReference>
<feature type="region of interest" description="Disordered" evidence="3">
    <location>
        <begin position="27"/>
        <end position="52"/>
    </location>
</feature>
<evidence type="ECO:0000256" key="1">
    <source>
        <dbReference type="PIRSR" id="PIRSR613078-1"/>
    </source>
</evidence>
<gene>
    <name evidence="4" type="ORF">GR183_14040</name>
</gene>
<dbReference type="Pfam" id="PF00300">
    <property type="entry name" value="His_Phos_1"/>
    <property type="match status" value="1"/>
</dbReference>
<organism evidence="4 5">
    <name type="scientific">Stappia sediminis</name>
    <dbReference type="NCBI Taxonomy" id="2692190"/>
    <lineage>
        <taxon>Bacteria</taxon>
        <taxon>Pseudomonadati</taxon>
        <taxon>Pseudomonadota</taxon>
        <taxon>Alphaproteobacteria</taxon>
        <taxon>Hyphomicrobiales</taxon>
        <taxon>Stappiaceae</taxon>
        <taxon>Stappia</taxon>
    </lineage>
</organism>
<feature type="binding site" evidence="2">
    <location>
        <begin position="18"/>
        <end position="25"/>
    </location>
    <ligand>
        <name>substrate</name>
    </ligand>
</feature>
<sequence length="206" mass="23016">MPFSEPAPANLPFFAFIRHGETDWNAEGRMQGNQDIPLNDKGRGQARGNGKKLKAHLDGLSVSPVDLDFVASPLGRARETMELLREGLGLPREGYRLDERLREITFGEWEGLTIPEIAERNPDLAEMRRADKWGFVPPGGESYEMLSARVQGWLAGLDRPSVIVAHGGVMRVLRGLLVPIPTAEIPRLDVPQDRVFLWRDGKDGWV</sequence>
<evidence type="ECO:0000313" key="4">
    <source>
        <dbReference type="EMBL" id="MXN66030.1"/>
    </source>
</evidence>
<feature type="binding site" evidence="2">
    <location>
        <position position="76"/>
    </location>
    <ligand>
        <name>substrate</name>
    </ligand>
</feature>
<dbReference type="PANTHER" id="PTHR48100">
    <property type="entry name" value="BROAD-SPECIFICITY PHOSPHATASE YOR283W-RELATED"/>
    <property type="match status" value="1"/>
</dbReference>
<dbReference type="PANTHER" id="PTHR48100:SF59">
    <property type="entry name" value="ADENOSYLCOBALAMIN_ALPHA-RIBAZOLE PHOSPHATASE"/>
    <property type="match status" value="1"/>
</dbReference>
<dbReference type="PIRSF" id="PIRSF000709">
    <property type="entry name" value="6PFK_2-Ptase"/>
    <property type="match status" value="1"/>
</dbReference>
<dbReference type="SMART" id="SM00855">
    <property type="entry name" value="PGAM"/>
    <property type="match status" value="1"/>
</dbReference>
<comment type="caution">
    <text evidence="4">The sequence shown here is derived from an EMBL/GenBank/DDBJ whole genome shotgun (WGS) entry which is preliminary data.</text>
</comment>
<name>A0A7X3S8R1_9HYPH</name>
<reference evidence="4 5" key="1">
    <citation type="submission" date="2019-12" db="EMBL/GenBank/DDBJ databases">
        <authorList>
            <person name="Li M."/>
        </authorList>
    </citation>
    <scope>NUCLEOTIDE SEQUENCE [LARGE SCALE GENOMIC DNA]</scope>
    <source>
        <strain evidence="4 5">GBMRC 2046</strain>
    </source>
</reference>
<proteinExistence type="predicted"/>
<keyword evidence="5" id="KW-1185">Reference proteome</keyword>
<dbReference type="AlphaFoldDB" id="A0A7X3S8R1"/>
<feature type="active site" description="Proton donor/acceptor" evidence="1">
    <location>
        <position position="103"/>
    </location>
</feature>
<evidence type="ECO:0000313" key="5">
    <source>
        <dbReference type="Proteomes" id="UP000433101"/>
    </source>
</evidence>
<evidence type="ECO:0000256" key="3">
    <source>
        <dbReference type="SAM" id="MobiDB-lite"/>
    </source>
</evidence>
<dbReference type="InterPro" id="IPR050275">
    <property type="entry name" value="PGM_Phosphatase"/>
</dbReference>
<dbReference type="InterPro" id="IPR013078">
    <property type="entry name" value="His_Pase_superF_clade-1"/>
</dbReference>
<protein>
    <submittedName>
        <fullName evidence="4">Histidine phosphatase family protein</fullName>
    </submittedName>
</protein>
<dbReference type="SUPFAM" id="SSF53254">
    <property type="entry name" value="Phosphoglycerate mutase-like"/>
    <property type="match status" value="1"/>
</dbReference>
<dbReference type="InterPro" id="IPR029033">
    <property type="entry name" value="His_PPase_superfam"/>
</dbReference>
<accession>A0A7X3S8R1</accession>
<dbReference type="EMBL" id="WUMV01000006">
    <property type="protein sequence ID" value="MXN66030.1"/>
    <property type="molecule type" value="Genomic_DNA"/>
</dbReference>
<dbReference type="GO" id="GO:0016791">
    <property type="term" value="F:phosphatase activity"/>
    <property type="evidence" value="ECO:0007669"/>
    <property type="project" value="TreeGrafter"/>
</dbReference>
<feature type="active site" description="Tele-phosphohistidine intermediate" evidence="1">
    <location>
        <position position="19"/>
    </location>
</feature>
<dbReference type="RefSeq" id="WP_160776258.1">
    <property type="nucleotide sequence ID" value="NZ_WUMV01000006.1"/>
</dbReference>
<dbReference type="Proteomes" id="UP000433101">
    <property type="component" value="Unassembled WGS sequence"/>
</dbReference>